<dbReference type="AlphaFoldDB" id="I3SE72"/>
<organism evidence="1">
    <name type="scientific">Lotus japonicus</name>
    <name type="common">Lotus corniculatus var. japonicus</name>
    <dbReference type="NCBI Taxonomy" id="34305"/>
    <lineage>
        <taxon>Eukaryota</taxon>
        <taxon>Viridiplantae</taxon>
        <taxon>Streptophyta</taxon>
        <taxon>Embryophyta</taxon>
        <taxon>Tracheophyta</taxon>
        <taxon>Spermatophyta</taxon>
        <taxon>Magnoliopsida</taxon>
        <taxon>eudicotyledons</taxon>
        <taxon>Gunneridae</taxon>
        <taxon>Pentapetalae</taxon>
        <taxon>rosids</taxon>
        <taxon>fabids</taxon>
        <taxon>Fabales</taxon>
        <taxon>Fabaceae</taxon>
        <taxon>Papilionoideae</taxon>
        <taxon>50 kb inversion clade</taxon>
        <taxon>NPAAA clade</taxon>
        <taxon>Hologalegina</taxon>
        <taxon>robinioid clade</taxon>
        <taxon>Loteae</taxon>
        <taxon>Lotus</taxon>
    </lineage>
</organism>
<dbReference type="EMBL" id="BT138769">
    <property type="protein sequence ID" value="AFK38564.1"/>
    <property type="molecule type" value="mRNA"/>
</dbReference>
<evidence type="ECO:0000313" key="1">
    <source>
        <dbReference type="EMBL" id="AFK38564.1"/>
    </source>
</evidence>
<accession>I3SE72</accession>
<sequence length="53" mass="5509">MISLPLARITKSHTFPASRLLALCALAMPVTFATPTFSSTASSTSPKISCGKP</sequence>
<protein>
    <submittedName>
        <fullName evidence="1">Uncharacterized protein</fullName>
    </submittedName>
</protein>
<name>I3SE72_LOTJA</name>
<reference evidence="1" key="1">
    <citation type="submission" date="2012-05" db="EMBL/GenBank/DDBJ databases">
        <authorList>
            <person name="Krishnakumar V."/>
            <person name="Cheung F."/>
            <person name="Xiao Y."/>
            <person name="Chan A."/>
            <person name="Moskal W.A."/>
            <person name="Town C.D."/>
        </authorList>
    </citation>
    <scope>NUCLEOTIDE SEQUENCE</scope>
</reference>
<proteinExistence type="evidence at transcript level"/>